<protein>
    <recommendedName>
        <fullName evidence="5">Ubiquitin-like protease family profile domain-containing protein</fullName>
    </recommendedName>
</protein>
<dbReference type="PANTHER" id="PTHR31470:SF53">
    <property type="entry name" value="CYSTEINE PROTEINASES SUPERFAMILY PROTEIN-RELATED"/>
    <property type="match status" value="1"/>
</dbReference>
<comment type="similarity">
    <text evidence="1">Belongs to the peptidase C48 family.</text>
</comment>
<dbReference type="AlphaFoldDB" id="A0ABD1RH27"/>
<dbReference type="PROSITE" id="PS50600">
    <property type="entry name" value="ULP_PROTEASE"/>
    <property type="match status" value="1"/>
</dbReference>
<feature type="domain" description="Ubiquitin-like protease family profile" evidence="5">
    <location>
        <begin position="290"/>
        <end position="488"/>
    </location>
</feature>
<evidence type="ECO:0000256" key="4">
    <source>
        <dbReference type="SAM" id="Coils"/>
    </source>
</evidence>
<evidence type="ECO:0000256" key="3">
    <source>
        <dbReference type="ARBA" id="ARBA00022801"/>
    </source>
</evidence>
<proteinExistence type="inferred from homology"/>
<name>A0ABD1RH27_9LAMI</name>
<feature type="coiled-coil region" evidence="4">
    <location>
        <begin position="119"/>
        <end position="217"/>
    </location>
</feature>
<dbReference type="SUPFAM" id="SSF54001">
    <property type="entry name" value="Cysteine proteinases"/>
    <property type="match status" value="1"/>
</dbReference>
<reference evidence="7" key="1">
    <citation type="submission" date="2024-07" db="EMBL/GenBank/DDBJ databases">
        <title>Two chromosome-level genome assemblies of Korean endemic species Abeliophyllum distichum and Forsythia ovata (Oleaceae).</title>
        <authorList>
            <person name="Jang H."/>
        </authorList>
    </citation>
    <scope>NUCLEOTIDE SEQUENCE [LARGE SCALE GENOMIC DNA]</scope>
</reference>
<dbReference type="Gene3D" id="3.40.395.10">
    <property type="entry name" value="Adenoviral Proteinase, Chain A"/>
    <property type="match status" value="1"/>
</dbReference>
<dbReference type="InterPro" id="IPR003653">
    <property type="entry name" value="Peptidase_C48_C"/>
</dbReference>
<accession>A0ABD1RH27</accession>
<evidence type="ECO:0000256" key="2">
    <source>
        <dbReference type="ARBA" id="ARBA00022670"/>
    </source>
</evidence>
<evidence type="ECO:0000256" key="1">
    <source>
        <dbReference type="ARBA" id="ARBA00005234"/>
    </source>
</evidence>
<dbReference type="GO" id="GO:0008233">
    <property type="term" value="F:peptidase activity"/>
    <property type="evidence" value="ECO:0007669"/>
    <property type="project" value="UniProtKB-KW"/>
</dbReference>
<sequence>MVGEGDIIVAESSEMKRKYIAVEGSSKKMKNTAEPKLEVNDVRITNTEKNAAYTEGLFVNCQSEGQNANEDDDFEHPVIHQSNLMITAPESLVGDDSSSKLKKKKIRRSESNEDILKRLAEIEVKLQSNEEILKRLAEIEAKVESNDIILKRLTGIESKIQSNEEIQNRLAELEMKVQSNIQIEKKIKELEEKVQSNEKILKRVANVESKVNDLKKLKTDDEVTPDAPLKRQKKPAALLQSPWVNQYDSAMGTSTVGTSTVGTTKPCAEGVKHFNEENIMISPCFYFSDIAISSKMWWLELVTTNEALDDTHVDVCFYYLRKLLRYGPGIKINATTTDFAFYSQVRGLYDDFSKDPLVLVKQTSLLSYPIGLYMPCNTSWREVDHVLMPLRMYNSAHWILCHFDIKEMCLNIYNSYTKIVKEPVVLEAVRPFSVMIPYLLFHTGFFEGKNIPEQEALKPLVVKMVPKLPQQKNDGDCGIYVIKYAEYFINEMLKEMPKIFNIAQVRKHLATQLYVYAKRKQVENYDTDNDWVPKGCLTTEKTVIFL</sequence>
<organism evidence="6 7">
    <name type="scientific">Abeliophyllum distichum</name>
    <dbReference type="NCBI Taxonomy" id="126358"/>
    <lineage>
        <taxon>Eukaryota</taxon>
        <taxon>Viridiplantae</taxon>
        <taxon>Streptophyta</taxon>
        <taxon>Embryophyta</taxon>
        <taxon>Tracheophyta</taxon>
        <taxon>Spermatophyta</taxon>
        <taxon>Magnoliopsida</taxon>
        <taxon>eudicotyledons</taxon>
        <taxon>Gunneridae</taxon>
        <taxon>Pentapetalae</taxon>
        <taxon>asterids</taxon>
        <taxon>lamiids</taxon>
        <taxon>Lamiales</taxon>
        <taxon>Oleaceae</taxon>
        <taxon>Forsythieae</taxon>
        <taxon>Abeliophyllum</taxon>
    </lineage>
</organism>
<dbReference type="PANTHER" id="PTHR31470">
    <property type="entry name" value="CYSTEINE PROTEINASES SUPERFAMILY PROTEIN-RELATED-RELATED"/>
    <property type="match status" value="1"/>
</dbReference>
<dbReference type="Pfam" id="PF02902">
    <property type="entry name" value="Peptidase_C48"/>
    <property type="match status" value="1"/>
</dbReference>
<comment type="caution">
    <text evidence="6">The sequence shown here is derived from an EMBL/GenBank/DDBJ whole genome shotgun (WGS) entry which is preliminary data.</text>
</comment>
<dbReference type="GO" id="GO:0006508">
    <property type="term" value="P:proteolysis"/>
    <property type="evidence" value="ECO:0007669"/>
    <property type="project" value="UniProtKB-KW"/>
</dbReference>
<gene>
    <name evidence="6" type="ORF">Adt_32120</name>
</gene>
<dbReference type="Proteomes" id="UP001604336">
    <property type="component" value="Unassembled WGS sequence"/>
</dbReference>
<keyword evidence="2" id="KW-0645">Protease</keyword>
<dbReference type="InterPro" id="IPR038765">
    <property type="entry name" value="Papain-like_cys_pep_sf"/>
</dbReference>
<keyword evidence="7" id="KW-1185">Reference proteome</keyword>
<evidence type="ECO:0000313" key="7">
    <source>
        <dbReference type="Proteomes" id="UP001604336"/>
    </source>
</evidence>
<evidence type="ECO:0000259" key="5">
    <source>
        <dbReference type="PROSITE" id="PS50600"/>
    </source>
</evidence>
<keyword evidence="4" id="KW-0175">Coiled coil</keyword>
<evidence type="ECO:0000313" key="6">
    <source>
        <dbReference type="EMBL" id="KAL2487364.1"/>
    </source>
</evidence>
<keyword evidence="3" id="KW-0378">Hydrolase</keyword>
<dbReference type="EMBL" id="JBFOLK010000009">
    <property type="protein sequence ID" value="KAL2487364.1"/>
    <property type="molecule type" value="Genomic_DNA"/>
</dbReference>